<sequence>MALLSQQLQRFLLTRLNYNSNFKPTIRTIAAARGKNHCCSAIAIDAPSSLGGISGIRWGSASFQGLREEMEDDVVVQSDGLDGFCFAAVFDGHGGVSSVKFLRDELYKECIATLQGGLLLSGKDFNAIKKALQEAFENADAKLLNWLEMNAEEDESGSTATVVFIGGDDLFISHIGDSSVVLSRSGKADILTNPHRPYGSNQASLQEIKRIREAGGWIVNGRICGDIAVSRAFGDIRFKTKKNEMLKKGVEEGRWSEKFVSRVKLNKDLVTASPDIFQVALGPDAEFLLLASDGLWDYMNSSDIVKFVRNQLRQHGDVQLACEALARAALDQRSQDNVSIVIADLGRTDWRNLPLQKQSFAYELAQAFATIGIVSVGIWMSSMLSL</sequence>
<reference evidence="1 2" key="1">
    <citation type="journal article" date="2023" name="Science">
        <title>Complex scaffold remodeling in plant triterpene biosynthesis.</title>
        <authorList>
            <person name="De La Pena R."/>
            <person name="Hodgson H."/>
            <person name="Liu J.C."/>
            <person name="Stephenson M.J."/>
            <person name="Martin A.C."/>
            <person name="Owen C."/>
            <person name="Harkess A."/>
            <person name="Leebens-Mack J."/>
            <person name="Jimenez L.E."/>
            <person name="Osbourn A."/>
            <person name="Sattely E.S."/>
        </authorList>
    </citation>
    <scope>NUCLEOTIDE SEQUENCE [LARGE SCALE GENOMIC DNA]</scope>
    <source>
        <strain evidence="2">cv. JPN11</strain>
        <tissue evidence="1">Leaf</tissue>
    </source>
</reference>
<evidence type="ECO:0000313" key="2">
    <source>
        <dbReference type="Proteomes" id="UP001164539"/>
    </source>
</evidence>
<gene>
    <name evidence="1" type="ORF">OWV82_005353</name>
</gene>
<keyword evidence="2" id="KW-1185">Reference proteome</keyword>
<name>A0ACC1YUH3_MELAZ</name>
<proteinExistence type="predicted"/>
<dbReference type="Proteomes" id="UP001164539">
    <property type="component" value="Chromosome 2"/>
</dbReference>
<accession>A0ACC1YUH3</accession>
<organism evidence="1 2">
    <name type="scientific">Melia azedarach</name>
    <name type="common">Chinaberry tree</name>
    <dbReference type="NCBI Taxonomy" id="155640"/>
    <lineage>
        <taxon>Eukaryota</taxon>
        <taxon>Viridiplantae</taxon>
        <taxon>Streptophyta</taxon>
        <taxon>Embryophyta</taxon>
        <taxon>Tracheophyta</taxon>
        <taxon>Spermatophyta</taxon>
        <taxon>Magnoliopsida</taxon>
        <taxon>eudicotyledons</taxon>
        <taxon>Gunneridae</taxon>
        <taxon>Pentapetalae</taxon>
        <taxon>rosids</taxon>
        <taxon>malvids</taxon>
        <taxon>Sapindales</taxon>
        <taxon>Meliaceae</taxon>
        <taxon>Melia</taxon>
    </lineage>
</organism>
<comment type="caution">
    <text evidence="1">The sequence shown here is derived from an EMBL/GenBank/DDBJ whole genome shotgun (WGS) entry which is preliminary data.</text>
</comment>
<protein>
    <submittedName>
        <fullName evidence="1">Protein phosphatase 2C</fullName>
    </submittedName>
</protein>
<dbReference type="EMBL" id="CM051395">
    <property type="protein sequence ID" value="KAJ4726689.1"/>
    <property type="molecule type" value="Genomic_DNA"/>
</dbReference>
<evidence type="ECO:0000313" key="1">
    <source>
        <dbReference type="EMBL" id="KAJ4726689.1"/>
    </source>
</evidence>